<accession>A0AAD5VGE4</accession>
<dbReference type="Proteomes" id="UP001213000">
    <property type="component" value="Unassembled WGS sequence"/>
</dbReference>
<gene>
    <name evidence="1" type="ORF">NP233_g12395</name>
</gene>
<comment type="caution">
    <text evidence="1">The sequence shown here is derived from an EMBL/GenBank/DDBJ whole genome shotgun (WGS) entry which is preliminary data.</text>
</comment>
<reference evidence="1" key="1">
    <citation type="submission" date="2022-07" db="EMBL/GenBank/DDBJ databases">
        <title>Genome Sequence of Leucocoprinus birnbaumii.</title>
        <authorList>
            <person name="Buettner E."/>
        </authorList>
    </citation>
    <scope>NUCLEOTIDE SEQUENCE</scope>
    <source>
        <strain evidence="1">VT141</strain>
    </source>
</reference>
<dbReference type="EMBL" id="JANIEX010001773">
    <property type="protein sequence ID" value="KAJ3554566.1"/>
    <property type="molecule type" value="Genomic_DNA"/>
</dbReference>
<dbReference type="AlphaFoldDB" id="A0AAD5VGE4"/>
<name>A0AAD5VGE4_9AGAR</name>
<sequence length="279" mass="31998">MTWSKAEKLLVKATDHLSKENKLCYAKPFLPSAWGYSNTFASHREALRHIEEGQDWFAMWLGVLYWLVRRTPEGEGCVEGLKPETWVIMLIRYTLQQREVNLLCLNLLLQRGWRVDHVGVFLHNPLHAIGQPSAEWFVHQGISVWYRWGEAEYSMPLDISGRLVALSYELIRKAHSQLEEDQINTTVAPPVSFSQYDYNFSDEPTSYSYDAVFELSNVPTSSTSPILTTSMSDSLVTAGVPPDPIDPDTAAVEKRALEDAEKCRQAHETWEEWKLKLDH</sequence>
<organism evidence="1 2">
    <name type="scientific">Leucocoprinus birnbaumii</name>
    <dbReference type="NCBI Taxonomy" id="56174"/>
    <lineage>
        <taxon>Eukaryota</taxon>
        <taxon>Fungi</taxon>
        <taxon>Dikarya</taxon>
        <taxon>Basidiomycota</taxon>
        <taxon>Agaricomycotina</taxon>
        <taxon>Agaricomycetes</taxon>
        <taxon>Agaricomycetidae</taxon>
        <taxon>Agaricales</taxon>
        <taxon>Agaricineae</taxon>
        <taxon>Agaricaceae</taxon>
        <taxon>Leucocoprinus</taxon>
    </lineage>
</organism>
<proteinExistence type="predicted"/>
<protein>
    <submittedName>
        <fullName evidence="1">Uncharacterized protein</fullName>
    </submittedName>
</protein>
<keyword evidence="2" id="KW-1185">Reference proteome</keyword>
<evidence type="ECO:0000313" key="2">
    <source>
        <dbReference type="Proteomes" id="UP001213000"/>
    </source>
</evidence>
<evidence type="ECO:0000313" key="1">
    <source>
        <dbReference type="EMBL" id="KAJ3554566.1"/>
    </source>
</evidence>